<dbReference type="EMBL" id="RHIB01000001">
    <property type="protein sequence ID" value="RNA69906.1"/>
    <property type="molecule type" value="Genomic_DNA"/>
</dbReference>
<reference evidence="1 2" key="1">
    <citation type="submission" date="2018-10" db="EMBL/GenBank/DDBJ databases">
        <title>Bacillus Keqinensis sp. nov., a moderately halophilic bacterium isolated from a saline-alkaline lake.</title>
        <authorList>
            <person name="Wang H."/>
        </authorList>
    </citation>
    <scope>NUCLEOTIDE SEQUENCE [LARGE SCALE GENOMIC DNA]</scope>
    <source>
        <strain evidence="1 2">KQ-3</strain>
    </source>
</reference>
<sequence length="156" mass="17525">MEAAYNLEENLSLRRASSADEMTNFFNANAEAEILGDNDIQGVMINTVPGEYRLTSKIDSGESTYLHVGNSYEEDVPYAIIAFLGWEQVNIGENHVLYTTIKGGSTGLIEFSIPEVEEIKPLQVFAFPFPYEITEGNYDADRVFSSQRKLIYSKFS</sequence>
<evidence type="ECO:0000313" key="2">
    <source>
        <dbReference type="Proteomes" id="UP000278746"/>
    </source>
</evidence>
<accession>A0A3M7TWG0</accession>
<protein>
    <submittedName>
        <fullName evidence="1">Uncharacterized protein</fullName>
    </submittedName>
</protein>
<dbReference type="AlphaFoldDB" id="A0A3M7TWG0"/>
<dbReference type="RefSeq" id="WP_122897418.1">
    <property type="nucleotide sequence ID" value="NZ_RHIB01000001.1"/>
</dbReference>
<name>A0A3M7TWG0_9BACI</name>
<evidence type="ECO:0000313" key="1">
    <source>
        <dbReference type="EMBL" id="RNA69906.1"/>
    </source>
</evidence>
<dbReference type="Proteomes" id="UP000278746">
    <property type="component" value="Unassembled WGS sequence"/>
</dbReference>
<proteinExistence type="predicted"/>
<comment type="caution">
    <text evidence="1">The sequence shown here is derived from an EMBL/GenBank/DDBJ whole genome shotgun (WGS) entry which is preliminary data.</text>
</comment>
<dbReference type="OrthoDB" id="2933871at2"/>
<organism evidence="1 2">
    <name type="scientific">Alteribacter keqinensis</name>
    <dbReference type="NCBI Taxonomy" id="2483800"/>
    <lineage>
        <taxon>Bacteria</taxon>
        <taxon>Bacillati</taxon>
        <taxon>Bacillota</taxon>
        <taxon>Bacilli</taxon>
        <taxon>Bacillales</taxon>
        <taxon>Bacillaceae</taxon>
        <taxon>Alteribacter</taxon>
    </lineage>
</organism>
<gene>
    <name evidence="1" type="ORF">EBO34_08230</name>
</gene>
<keyword evidence="2" id="KW-1185">Reference proteome</keyword>